<comment type="subunit">
    <text evidence="6">Component of the oligosaccharyltransferase (OST) complex.</text>
</comment>
<keyword evidence="3 6" id="KW-0812">Transmembrane</keyword>
<dbReference type="OMA" id="WNAPNIP"/>
<dbReference type="EMBL" id="JABSTR010000001">
    <property type="protein sequence ID" value="KAH9361451.1"/>
    <property type="molecule type" value="Genomic_DNA"/>
</dbReference>
<keyword evidence="4 6" id="KW-1133">Transmembrane helix</keyword>
<dbReference type="Proteomes" id="UP000821853">
    <property type="component" value="Chromosome 1"/>
</dbReference>
<comment type="similarity">
    <text evidence="2 6">Belongs to the OSTC family.</text>
</comment>
<dbReference type="Pfam" id="PF04756">
    <property type="entry name" value="OST3_OST6"/>
    <property type="match status" value="1"/>
</dbReference>
<evidence type="ECO:0000256" key="1">
    <source>
        <dbReference type="ARBA" id="ARBA00004141"/>
    </source>
</evidence>
<evidence type="ECO:0000256" key="5">
    <source>
        <dbReference type="ARBA" id="ARBA00023136"/>
    </source>
</evidence>
<evidence type="ECO:0000313" key="8">
    <source>
        <dbReference type="Proteomes" id="UP000821853"/>
    </source>
</evidence>
<gene>
    <name evidence="7" type="ORF">HPB48_003875</name>
</gene>
<evidence type="ECO:0000313" key="7">
    <source>
        <dbReference type="EMBL" id="KAH9361451.1"/>
    </source>
</evidence>
<comment type="caution">
    <text evidence="7">The sequence shown here is derived from an EMBL/GenBank/DDBJ whole genome shotgun (WGS) entry which is preliminary data.</text>
</comment>
<evidence type="ECO:0000256" key="2">
    <source>
        <dbReference type="ARBA" id="ARBA00009376"/>
    </source>
</evidence>
<dbReference type="GO" id="GO:0008250">
    <property type="term" value="C:oligosaccharyltransferase complex"/>
    <property type="evidence" value="ECO:0007669"/>
    <property type="project" value="UniProtKB-UniRule"/>
</dbReference>
<dbReference type="InterPro" id="IPR021149">
    <property type="entry name" value="OligosaccharylTrfase_OST3/OST6"/>
</dbReference>
<feature type="transmembrane region" description="Helical" evidence="6">
    <location>
        <begin position="53"/>
        <end position="74"/>
    </location>
</feature>
<sequence>MVVYSLVLFSYFLVCGGIIYDVIVEPPSIGSTVDEHGHSKPVAFMPYRVNGQYIMEGLASSFLFTVGGLGFVILDRTHNPSTPKLNRILLISTGFICILVSFFTCYVFMRIKLP</sequence>
<comment type="subcellular location">
    <subcellularLocation>
        <location evidence="1 6">Membrane</location>
        <topology evidence="1 6">Multi-pass membrane protein</topology>
    </subcellularLocation>
</comment>
<dbReference type="AlphaFoldDB" id="A0A9J6FET7"/>
<proteinExistence type="inferred from homology"/>
<feature type="transmembrane region" description="Helical" evidence="6">
    <location>
        <begin position="86"/>
        <end position="109"/>
    </location>
</feature>
<dbReference type="PANTHER" id="PTHR13160:SF4">
    <property type="entry name" value="OLIGOSACCHARYLTRANSFERASE COMPLEX SUBUNIT OSTC"/>
    <property type="match status" value="1"/>
</dbReference>
<name>A0A9J6FET7_HAELO</name>
<organism evidence="7 8">
    <name type="scientific">Haemaphysalis longicornis</name>
    <name type="common">Bush tick</name>
    <dbReference type="NCBI Taxonomy" id="44386"/>
    <lineage>
        <taxon>Eukaryota</taxon>
        <taxon>Metazoa</taxon>
        <taxon>Ecdysozoa</taxon>
        <taxon>Arthropoda</taxon>
        <taxon>Chelicerata</taxon>
        <taxon>Arachnida</taxon>
        <taxon>Acari</taxon>
        <taxon>Parasitiformes</taxon>
        <taxon>Ixodida</taxon>
        <taxon>Ixodoidea</taxon>
        <taxon>Ixodidae</taxon>
        <taxon>Haemaphysalinae</taxon>
        <taxon>Haemaphysalis</taxon>
    </lineage>
</organism>
<keyword evidence="8" id="KW-1185">Reference proteome</keyword>
<dbReference type="OrthoDB" id="10256333at2759"/>
<evidence type="ECO:0000256" key="3">
    <source>
        <dbReference type="ARBA" id="ARBA00022692"/>
    </source>
</evidence>
<dbReference type="VEuPathDB" id="VectorBase:HLOH_040630"/>
<evidence type="ECO:0000256" key="4">
    <source>
        <dbReference type="ARBA" id="ARBA00022989"/>
    </source>
</evidence>
<reference evidence="7 8" key="1">
    <citation type="journal article" date="2020" name="Cell">
        <title>Large-Scale Comparative Analyses of Tick Genomes Elucidate Their Genetic Diversity and Vector Capacities.</title>
        <authorList>
            <consortium name="Tick Genome and Microbiome Consortium (TIGMIC)"/>
            <person name="Jia N."/>
            <person name="Wang J."/>
            <person name="Shi W."/>
            <person name="Du L."/>
            <person name="Sun Y."/>
            <person name="Zhan W."/>
            <person name="Jiang J.F."/>
            <person name="Wang Q."/>
            <person name="Zhang B."/>
            <person name="Ji P."/>
            <person name="Bell-Sakyi L."/>
            <person name="Cui X.M."/>
            <person name="Yuan T.T."/>
            <person name="Jiang B.G."/>
            <person name="Yang W.F."/>
            <person name="Lam T.T."/>
            <person name="Chang Q.C."/>
            <person name="Ding S.J."/>
            <person name="Wang X.J."/>
            <person name="Zhu J.G."/>
            <person name="Ruan X.D."/>
            <person name="Zhao L."/>
            <person name="Wei J.T."/>
            <person name="Ye R.Z."/>
            <person name="Que T.C."/>
            <person name="Du C.H."/>
            <person name="Zhou Y.H."/>
            <person name="Cheng J.X."/>
            <person name="Dai P.F."/>
            <person name="Guo W.B."/>
            <person name="Han X.H."/>
            <person name="Huang E.J."/>
            <person name="Li L.F."/>
            <person name="Wei W."/>
            <person name="Gao Y.C."/>
            <person name="Liu J.Z."/>
            <person name="Shao H.Z."/>
            <person name="Wang X."/>
            <person name="Wang C.C."/>
            <person name="Yang T.C."/>
            <person name="Huo Q.B."/>
            <person name="Li W."/>
            <person name="Chen H.Y."/>
            <person name="Chen S.E."/>
            <person name="Zhou L.G."/>
            <person name="Ni X.B."/>
            <person name="Tian J.H."/>
            <person name="Sheng Y."/>
            <person name="Liu T."/>
            <person name="Pan Y.S."/>
            <person name="Xia L.Y."/>
            <person name="Li J."/>
            <person name="Zhao F."/>
            <person name="Cao W.C."/>
        </authorList>
    </citation>
    <scope>NUCLEOTIDE SEQUENCE [LARGE SCALE GENOMIC DNA]</scope>
    <source>
        <strain evidence="7">HaeL-2018</strain>
    </source>
</reference>
<keyword evidence="5 6" id="KW-0472">Membrane</keyword>
<protein>
    <recommendedName>
        <fullName evidence="6">Oligosaccharyltransferase complex subunit</fullName>
    </recommendedName>
</protein>
<feature type="transmembrane region" description="Helical" evidence="6">
    <location>
        <begin position="6"/>
        <end position="24"/>
    </location>
</feature>
<comment type="function">
    <text evidence="6">Specific component of the STT3A-containing form of the oligosaccharyl transferase (OST) complex that catalyzes the initial transfer of a defined glycan (Glc(3)Man(9)GlcNAc(2) in eukaryotes) from the lipid carrier dolichol-pyrophosphate to an asparagine residue within an Asn-X-Ser/Thr consensus motif in nascent polypeptide chains, the first step in protein N-glycosylation. N-glycosylation occurs cotranslationally and the complex associates with the Sec61 complex at the channel-forming translocon complex that mediates protein translocation across the endoplasmic reticulum (ER). All subunits are required for a maximal enzyme activity.</text>
</comment>
<dbReference type="PANTHER" id="PTHR13160">
    <property type="entry name" value="OLIGOSACCHARYLTRANSFERASE COMPLEX SUBUNIT OSTC"/>
    <property type="match status" value="1"/>
</dbReference>
<evidence type="ECO:0000256" key="6">
    <source>
        <dbReference type="RuleBase" id="RU366060"/>
    </source>
</evidence>
<dbReference type="InterPro" id="IPR042416">
    <property type="entry name" value="OSTC"/>
</dbReference>
<accession>A0A9J6FET7</accession>